<dbReference type="InterPro" id="IPR000259">
    <property type="entry name" value="Adhesion_dom_fimbrial"/>
</dbReference>
<dbReference type="EMBL" id="POUR01000001">
    <property type="protein sequence ID" value="PNF67770.1"/>
    <property type="molecule type" value="Genomic_DNA"/>
</dbReference>
<reference evidence="8 10" key="2">
    <citation type="submission" date="2018-01" db="EMBL/GenBank/DDBJ databases">
        <title>Multi-drug resistant Enterobacter species isolated from the International Space Station and comparative genomic analyses with human pathogenic strains.</title>
        <authorList>
            <person name="Singh N.K."/>
            <person name="Bezdan D."/>
            <person name="McIntyre A."/>
            <person name="Sielaff A.C."/>
            <person name="Wheeler K."/>
            <person name="Mason C."/>
            <person name="Venkateswaran K."/>
        </authorList>
    </citation>
    <scope>NUCLEOTIDE SEQUENCE [LARGE SCALE GENOMIC DNA]</scope>
    <source>
        <strain evidence="8 10">IF2SW-P2</strain>
    </source>
</reference>
<keyword evidence="4" id="KW-0281">Fimbrium</keyword>
<dbReference type="PANTHER" id="PTHR33420">
    <property type="entry name" value="FIMBRIAL SUBUNIT ELFA-RELATED"/>
    <property type="match status" value="1"/>
</dbReference>
<evidence type="ECO:0000256" key="4">
    <source>
        <dbReference type="ARBA" id="ARBA00023263"/>
    </source>
</evidence>
<dbReference type="EMBL" id="FJZI01000003">
    <property type="protein sequence ID" value="CZX40012.1"/>
    <property type="molecule type" value="Genomic_DNA"/>
</dbReference>
<dbReference type="Proteomes" id="UP000076063">
    <property type="component" value="Unassembled WGS sequence"/>
</dbReference>
<evidence type="ECO:0000256" key="3">
    <source>
        <dbReference type="ARBA" id="ARBA00022729"/>
    </source>
</evidence>
<keyword evidence="10" id="KW-1185">Reference proteome</keyword>
<evidence type="ECO:0000313" key="8">
    <source>
        <dbReference type="EMBL" id="PNF67770.1"/>
    </source>
</evidence>
<evidence type="ECO:0000313" key="7">
    <source>
        <dbReference type="EMBL" id="CZX40012.1"/>
    </source>
</evidence>
<name>A0A2J7SB63_9ENTR</name>
<reference evidence="7 9" key="1">
    <citation type="submission" date="2016-03" db="EMBL/GenBank/DDBJ databases">
        <authorList>
            <consortium name="Pathogen Informatics"/>
        </authorList>
    </citation>
    <scope>NUCLEOTIDE SEQUENCE [LARGE SCALE GENOMIC DNA]</scope>
    <source>
        <strain evidence="7">E1527</strain>
        <strain evidence="9">e1527</strain>
    </source>
</reference>
<dbReference type="GO" id="GO:0009289">
    <property type="term" value="C:pilus"/>
    <property type="evidence" value="ECO:0007669"/>
    <property type="project" value="UniProtKB-SubCell"/>
</dbReference>
<dbReference type="InterPro" id="IPR008966">
    <property type="entry name" value="Adhesion_dom_sf"/>
</dbReference>
<evidence type="ECO:0000259" key="6">
    <source>
        <dbReference type="Pfam" id="PF00419"/>
    </source>
</evidence>
<comment type="subcellular location">
    <subcellularLocation>
        <location evidence="1">Fimbrium</location>
    </subcellularLocation>
</comment>
<feature type="domain" description="Fimbrial-type adhesion" evidence="6">
    <location>
        <begin position="34"/>
        <end position="185"/>
    </location>
</feature>
<dbReference type="Pfam" id="PF00419">
    <property type="entry name" value="Fimbrial"/>
    <property type="match status" value="1"/>
</dbReference>
<evidence type="ECO:0000313" key="10">
    <source>
        <dbReference type="Proteomes" id="UP000236063"/>
    </source>
</evidence>
<feature type="chain" id="PRO_5014292619" evidence="5">
    <location>
        <begin position="24"/>
        <end position="185"/>
    </location>
</feature>
<dbReference type="RefSeq" id="WP_047367344.1">
    <property type="nucleotide sequence ID" value="NZ_AP022508.1"/>
</dbReference>
<dbReference type="AlphaFoldDB" id="A0A2J7SB63"/>
<organism evidence="7 9">
    <name type="scientific">Enterobacter bugandensis</name>
    <dbReference type="NCBI Taxonomy" id="881260"/>
    <lineage>
        <taxon>Bacteria</taxon>
        <taxon>Pseudomonadati</taxon>
        <taxon>Pseudomonadota</taxon>
        <taxon>Gammaproteobacteria</taxon>
        <taxon>Enterobacterales</taxon>
        <taxon>Enterobacteriaceae</taxon>
        <taxon>Enterobacter</taxon>
    </lineage>
</organism>
<dbReference type="InterPro" id="IPR050263">
    <property type="entry name" value="Bact_Fimbrial_Adh_Pro"/>
</dbReference>
<dbReference type="PANTHER" id="PTHR33420:SF12">
    <property type="entry name" value="FIMBRIN-LIKE PROTEIN FIMI-RELATED"/>
    <property type="match status" value="1"/>
</dbReference>
<dbReference type="Proteomes" id="UP000236063">
    <property type="component" value="Unassembled WGS sequence"/>
</dbReference>
<dbReference type="SUPFAM" id="SSF49401">
    <property type="entry name" value="Bacterial adhesins"/>
    <property type="match status" value="1"/>
</dbReference>
<evidence type="ECO:0000256" key="1">
    <source>
        <dbReference type="ARBA" id="ARBA00004561"/>
    </source>
</evidence>
<evidence type="ECO:0000313" key="9">
    <source>
        <dbReference type="Proteomes" id="UP000076063"/>
    </source>
</evidence>
<gene>
    <name evidence="8" type="ORF">C1167_07385</name>
    <name evidence="7" type="ORF">SAMEA2273372_01648</name>
</gene>
<dbReference type="GO" id="GO:0043709">
    <property type="term" value="P:cell adhesion involved in single-species biofilm formation"/>
    <property type="evidence" value="ECO:0007669"/>
    <property type="project" value="TreeGrafter"/>
</dbReference>
<dbReference type="InterPro" id="IPR036937">
    <property type="entry name" value="Adhesion_dom_fimbrial_sf"/>
</dbReference>
<protein>
    <submittedName>
        <fullName evidence="7 8">Fimbrial protein</fullName>
    </submittedName>
</protein>
<evidence type="ECO:0000256" key="5">
    <source>
        <dbReference type="SAM" id="SignalP"/>
    </source>
</evidence>
<sequence length="185" mass="18844">MKKKMTSLVFAMTAILPSVCLSAITGTTSVQATFTSTIEAGTCNAEIQDASGAPISILPFGDVFKSDLVSQNRTGAFKIAFTNCAGVKNASVQATPGAGGSCTGNAKNGNSYAAGHNVGFEIWKGSVDSGSLLNCATAPTSIVNLSNGAGKFEMDARIVIAKDKTISDVTTGSVSAPVTFIVTYQ</sequence>
<feature type="signal peptide" evidence="5">
    <location>
        <begin position="1"/>
        <end position="23"/>
    </location>
</feature>
<comment type="similarity">
    <text evidence="2">Belongs to the fimbrial protein family.</text>
</comment>
<accession>A0A161ZVB6</accession>
<keyword evidence="3 5" id="KW-0732">Signal</keyword>
<comment type="caution">
    <text evidence="7">The sequence shown here is derived from an EMBL/GenBank/DDBJ whole genome shotgun (WGS) entry which is preliminary data.</text>
</comment>
<dbReference type="Gene3D" id="2.60.40.1090">
    <property type="entry name" value="Fimbrial-type adhesion domain"/>
    <property type="match status" value="1"/>
</dbReference>
<accession>A0A2J7SB63</accession>
<dbReference type="NCBIfam" id="NF011796">
    <property type="entry name" value="PRK15263.1-2"/>
    <property type="match status" value="1"/>
</dbReference>
<evidence type="ECO:0000256" key="2">
    <source>
        <dbReference type="ARBA" id="ARBA00006671"/>
    </source>
</evidence>
<proteinExistence type="inferred from homology"/>